<organism evidence="2 3">
    <name type="scientific">Holothuria leucospilota</name>
    <name type="common">Black long sea cucumber</name>
    <name type="synonym">Mertensiothuria leucospilota</name>
    <dbReference type="NCBI Taxonomy" id="206669"/>
    <lineage>
        <taxon>Eukaryota</taxon>
        <taxon>Metazoa</taxon>
        <taxon>Echinodermata</taxon>
        <taxon>Eleutherozoa</taxon>
        <taxon>Echinozoa</taxon>
        <taxon>Holothuroidea</taxon>
        <taxon>Aspidochirotacea</taxon>
        <taxon>Aspidochirotida</taxon>
        <taxon>Holothuriidae</taxon>
        <taxon>Holothuria</taxon>
    </lineage>
</organism>
<comment type="caution">
    <text evidence="2">The sequence shown here is derived from an EMBL/GenBank/DDBJ whole genome shotgun (WGS) entry which is preliminary data.</text>
</comment>
<name>A0A9Q1HD18_HOLLE</name>
<dbReference type="AlphaFoldDB" id="A0A9Q1HD18"/>
<reference evidence="2" key="1">
    <citation type="submission" date="2021-10" db="EMBL/GenBank/DDBJ databases">
        <title>Tropical sea cucumber genome reveals ecological adaptation and Cuvierian tubules defense mechanism.</title>
        <authorList>
            <person name="Chen T."/>
        </authorList>
    </citation>
    <scope>NUCLEOTIDE SEQUENCE</scope>
    <source>
        <strain evidence="2">Nanhai2018</strain>
        <tissue evidence="2">Muscle</tissue>
    </source>
</reference>
<evidence type="ECO:0000313" key="2">
    <source>
        <dbReference type="EMBL" id="KAJ8044937.1"/>
    </source>
</evidence>
<dbReference type="Proteomes" id="UP001152320">
    <property type="component" value="Chromosome 3"/>
</dbReference>
<accession>A0A9Q1HD18</accession>
<evidence type="ECO:0000256" key="1">
    <source>
        <dbReference type="SAM" id="MobiDB-lite"/>
    </source>
</evidence>
<feature type="region of interest" description="Disordered" evidence="1">
    <location>
        <begin position="1"/>
        <end position="26"/>
    </location>
</feature>
<feature type="compositionally biased region" description="Polar residues" evidence="1">
    <location>
        <begin position="9"/>
        <end position="26"/>
    </location>
</feature>
<gene>
    <name evidence="2" type="ORF">HOLleu_07839</name>
</gene>
<evidence type="ECO:0000313" key="3">
    <source>
        <dbReference type="Proteomes" id="UP001152320"/>
    </source>
</evidence>
<feature type="region of interest" description="Disordered" evidence="1">
    <location>
        <begin position="63"/>
        <end position="90"/>
    </location>
</feature>
<keyword evidence="3" id="KW-1185">Reference proteome</keyword>
<dbReference type="EMBL" id="JAIZAY010000003">
    <property type="protein sequence ID" value="KAJ8044937.1"/>
    <property type="molecule type" value="Genomic_DNA"/>
</dbReference>
<feature type="compositionally biased region" description="Low complexity" evidence="1">
    <location>
        <begin position="72"/>
        <end position="85"/>
    </location>
</feature>
<sequence length="298" mass="34945">MKRVETCDHSQQQASDDTVASMKQSQLERLQSEYETAIKNISELLKRDEEWFEGYEKTQNISKDADNKSVHSLTSKRSSNCSTSSQRLKEARVKHELAKLKMKQMKEKLELEQKQRQFAEDLLLLDPKNEFKRSELETSFWANEVEMEVDLLDEVHVSNVRPKVKVEDAGPSHADRGKEVQSGKVENKIEVNTQKPLRISQVWKVTVRWGESLEGKRAHKMLGNSIKLVNGRYEVGRPWRYPKPYLPDNRIVAEKRLTQSKKRFQRDNNLFQLYRDVMHDYISKGYGRKVTEESENKM</sequence>
<proteinExistence type="predicted"/>
<protein>
    <submittedName>
        <fullName evidence="2">Uncharacterized protein</fullName>
    </submittedName>
</protein>